<evidence type="ECO:0000313" key="1">
    <source>
        <dbReference type="EMBL" id="EQB43169.1"/>
    </source>
</evidence>
<sequence>MADRGNGRKS</sequence>
<dbReference type="Proteomes" id="UP000015530">
    <property type="component" value="Unassembled WGS sequence"/>
</dbReference>
<reference evidence="2" key="1">
    <citation type="journal article" date="2013" name="Mol. Plant Microbe Interact.">
        <title>Global aspects of pacC regulation of pathogenicity genes in Colletotrichum gloeosporioides as revealed by transcriptome analysis.</title>
        <authorList>
            <person name="Alkan N."/>
            <person name="Meng X."/>
            <person name="Friedlander G."/>
            <person name="Reuveni E."/>
            <person name="Sukno S."/>
            <person name="Sherman A."/>
            <person name="Thon M."/>
            <person name="Fluhr R."/>
            <person name="Prusky D."/>
        </authorList>
    </citation>
    <scope>NUCLEOTIDE SEQUENCE [LARGE SCALE GENOMIC DNA]</scope>
    <source>
        <strain evidence="2">Cg-14</strain>
    </source>
</reference>
<proteinExistence type="predicted"/>
<dbReference type="HOGENOM" id="CLU_3438278_0_0_1"/>
<accession>T0JUX9</accession>
<organism evidence="1 2">
    <name type="scientific">Colletotrichum gloeosporioides (strain Cg-14)</name>
    <name type="common">Anthracnose fungus</name>
    <name type="synonym">Glomerella cingulata</name>
    <dbReference type="NCBI Taxonomy" id="1237896"/>
    <lineage>
        <taxon>Eukaryota</taxon>
        <taxon>Fungi</taxon>
        <taxon>Dikarya</taxon>
        <taxon>Ascomycota</taxon>
        <taxon>Pezizomycotina</taxon>
        <taxon>Sordariomycetes</taxon>
        <taxon>Hypocreomycetidae</taxon>
        <taxon>Glomerellales</taxon>
        <taxon>Glomerellaceae</taxon>
        <taxon>Colletotrichum</taxon>
        <taxon>Colletotrichum gloeosporioides species complex</taxon>
    </lineage>
</organism>
<evidence type="ECO:0000313" key="2">
    <source>
        <dbReference type="Proteomes" id="UP000015530"/>
    </source>
</evidence>
<comment type="caution">
    <text evidence="1">The sequence shown here is derived from an EMBL/GenBank/DDBJ whole genome shotgun (WGS) entry which is preliminary data.</text>
</comment>
<gene>
    <name evidence="1" type="ORF">CGLO_18212</name>
</gene>
<protein>
    <submittedName>
        <fullName evidence="1">Uncharacterized protein</fullName>
    </submittedName>
</protein>
<dbReference type="EMBL" id="AMYD01004433">
    <property type="protein sequence ID" value="EQB43169.1"/>
    <property type="molecule type" value="Genomic_DNA"/>
</dbReference>
<name>T0JUX9_COLGC</name>